<reference evidence="1" key="1">
    <citation type="submission" date="2014-09" db="EMBL/GenBank/DDBJ databases">
        <authorList>
            <person name="Magalhaes I.L.F."/>
            <person name="Oliveira U."/>
            <person name="Santos F.R."/>
            <person name="Vidigal T.H.D.A."/>
            <person name="Brescovit A.D."/>
            <person name="Santos A.J."/>
        </authorList>
    </citation>
    <scope>NUCLEOTIDE SEQUENCE</scope>
    <source>
        <tissue evidence="1">Shoot tissue taken approximately 20 cm above the soil surface</tissue>
    </source>
</reference>
<evidence type="ECO:0000313" key="1">
    <source>
        <dbReference type="EMBL" id="JAD42953.1"/>
    </source>
</evidence>
<dbReference type="AlphaFoldDB" id="A0A0A8ZYZ3"/>
<sequence length="58" mass="6983">MLFPLFFHRIEPVLPAPALQDETWRRESKQRSCFLILLFFSISFPCIEFLEEDLLHQS</sequence>
<dbReference type="EMBL" id="GBRH01254942">
    <property type="protein sequence ID" value="JAD42953.1"/>
    <property type="molecule type" value="Transcribed_RNA"/>
</dbReference>
<organism evidence="1">
    <name type="scientific">Arundo donax</name>
    <name type="common">Giant reed</name>
    <name type="synonym">Donax arundinaceus</name>
    <dbReference type="NCBI Taxonomy" id="35708"/>
    <lineage>
        <taxon>Eukaryota</taxon>
        <taxon>Viridiplantae</taxon>
        <taxon>Streptophyta</taxon>
        <taxon>Embryophyta</taxon>
        <taxon>Tracheophyta</taxon>
        <taxon>Spermatophyta</taxon>
        <taxon>Magnoliopsida</taxon>
        <taxon>Liliopsida</taxon>
        <taxon>Poales</taxon>
        <taxon>Poaceae</taxon>
        <taxon>PACMAD clade</taxon>
        <taxon>Arundinoideae</taxon>
        <taxon>Arundineae</taxon>
        <taxon>Arundo</taxon>
    </lineage>
</organism>
<accession>A0A0A8ZYZ3</accession>
<name>A0A0A8ZYZ3_ARUDO</name>
<protein>
    <submittedName>
        <fullName evidence="1">Uncharacterized protein</fullName>
    </submittedName>
</protein>
<proteinExistence type="predicted"/>
<reference evidence="1" key="2">
    <citation type="journal article" date="2015" name="Data Brief">
        <title>Shoot transcriptome of the giant reed, Arundo donax.</title>
        <authorList>
            <person name="Barrero R.A."/>
            <person name="Guerrero F.D."/>
            <person name="Moolhuijzen P."/>
            <person name="Goolsby J.A."/>
            <person name="Tidwell J."/>
            <person name="Bellgard S.E."/>
            <person name="Bellgard M.I."/>
        </authorList>
    </citation>
    <scope>NUCLEOTIDE SEQUENCE</scope>
    <source>
        <tissue evidence="1">Shoot tissue taken approximately 20 cm above the soil surface</tissue>
    </source>
</reference>